<dbReference type="GO" id="GO:0003676">
    <property type="term" value="F:nucleic acid binding"/>
    <property type="evidence" value="ECO:0007669"/>
    <property type="project" value="InterPro"/>
</dbReference>
<dbReference type="STRING" id="1499967.U27_01135"/>
<name>A0A081C9I1_VECG1</name>
<dbReference type="AlphaFoldDB" id="A0A081C9I1"/>
<protein>
    <submittedName>
        <fullName evidence="1">FdxN element excision controlling factor protein</fullName>
    </submittedName>
</protein>
<dbReference type="InterPro" id="IPR014919">
    <property type="entry name" value="XisH"/>
</dbReference>
<keyword evidence="2" id="KW-1185">Reference proteome</keyword>
<dbReference type="Proteomes" id="UP000030661">
    <property type="component" value="Unassembled WGS sequence"/>
</dbReference>
<dbReference type="InterPro" id="IPR011856">
    <property type="entry name" value="tRNA_endonuc-like_dom_sf"/>
</dbReference>
<reference evidence="1" key="1">
    <citation type="journal article" date="2015" name="PeerJ">
        <title>First genomic representation of candidate bacterial phylum KSB3 points to enhanced environmental sensing as a trigger of wastewater bulking.</title>
        <authorList>
            <person name="Sekiguchi Y."/>
            <person name="Ohashi A."/>
            <person name="Parks D.H."/>
            <person name="Yamauchi T."/>
            <person name="Tyson G.W."/>
            <person name="Hugenholtz P."/>
        </authorList>
    </citation>
    <scope>NUCLEOTIDE SEQUENCE [LARGE SCALE GENOMIC DNA]</scope>
</reference>
<evidence type="ECO:0000313" key="2">
    <source>
        <dbReference type="Proteomes" id="UP000030661"/>
    </source>
</evidence>
<dbReference type="HOGENOM" id="CLU_2477011_0_0_0"/>
<dbReference type="Gene3D" id="3.40.1350.10">
    <property type="match status" value="1"/>
</dbReference>
<proteinExistence type="predicted"/>
<gene>
    <name evidence="1" type="ORF">U27_01135</name>
</gene>
<evidence type="ECO:0000313" key="1">
    <source>
        <dbReference type="EMBL" id="GAK61236.1"/>
    </source>
</evidence>
<dbReference type="Pfam" id="PF08814">
    <property type="entry name" value="XisH"/>
    <property type="match status" value="1"/>
</dbReference>
<dbReference type="EMBL" id="DF820477">
    <property type="protein sequence ID" value="GAK61236.1"/>
    <property type="molecule type" value="Genomic_DNA"/>
</dbReference>
<accession>A0A081C9I1</accession>
<dbReference type="InterPro" id="IPR011335">
    <property type="entry name" value="Restrct_endonuc-II-like"/>
</dbReference>
<organism evidence="1">
    <name type="scientific">Vecturithrix granuli</name>
    <dbReference type="NCBI Taxonomy" id="1499967"/>
    <lineage>
        <taxon>Bacteria</taxon>
        <taxon>Candidatus Moduliflexota</taxon>
        <taxon>Candidatus Vecturitrichia</taxon>
        <taxon>Candidatus Vecturitrichales</taxon>
        <taxon>Candidatus Vecturitrichaceae</taxon>
        <taxon>Candidatus Vecturithrix</taxon>
    </lineage>
</organism>
<dbReference type="SUPFAM" id="SSF52980">
    <property type="entry name" value="Restriction endonuclease-like"/>
    <property type="match status" value="1"/>
</dbReference>
<dbReference type="eggNOG" id="ENOG502ZJ7C">
    <property type="taxonomic scope" value="Bacteria"/>
</dbReference>
<sequence length="87" mass="9927">MPAKDIFHHEVRRALEKDGWTITHDPVFIRSGGVPFLMDFGAEKMIAAEKNGEQIAVEIIGQAAIRDNQLKLLVYDPKEEVIVRWLL</sequence>